<proteinExistence type="predicted"/>
<feature type="domain" description="4Fe-4S ferredoxin-type" evidence="7">
    <location>
        <begin position="1"/>
        <end position="29"/>
    </location>
</feature>
<dbReference type="EMBL" id="WJJP01000169">
    <property type="protein sequence ID" value="MBD3323985.1"/>
    <property type="molecule type" value="Genomic_DNA"/>
</dbReference>
<dbReference type="Gene3D" id="3.30.70.20">
    <property type="match status" value="1"/>
</dbReference>
<dbReference type="GO" id="GO:0009055">
    <property type="term" value="F:electron transfer activity"/>
    <property type="evidence" value="ECO:0007669"/>
    <property type="project" value="UniProtKB-UniRule"/>
</dbReference>
<reference evidence="8" key="1">
    <citation type="submission" date="2019-11" db="EMBL/GenBank/DDBJ databases">
        <title>Microbial mats filling the niche in hypersaline microbial mats.</title>
        <authorList>
            <person name="Wong H.L."/>
            <person name="Macleod F.I."/>
            <person name="White R.A. III"/>
            <person name="Burns B.P."/>
        </authorList>
    </citation>
    <scope>NUCLEOTIDE SEQUENCE</scope>
    <source>
        <strain evidence="8">Rbin_158</strain>
    </source>
</reference>
<evidence type="ECO:0000256" key="3">
    <source>
        <dbReference type="ARBA" id="ARBA00022982"/>
    </source>
</evidence>
<dbReference type="InterPro" id="IPR017896">
    <property type="entry name" value="4Fe4S_Fe-S-bd"/>
</dbReference>
<sequence length="65" mass="7109">MKASVNQEECISCGACIDLCPEVFQWDEENDEKAVASTNPVPEDVQESCREAAESCPTDAITLEE</sequence>
<dbReference type="AlphaFoldDB" id="A0A9D5Q4W9"/>
<dbReference type="GO" id="GO:0005506">
    <property type="term" value="F:iron ion binding"/>
    <property type="evidence" value="ECO:0007669"/>
    <property type="project" value="UniProtKB-UniRule"/>
</dbReference>
<evidence type="ECO:0000256" key="5">
    <source>
        <dbReference type="ARBA" id="ARBA00023014"/>
    </source>
</evidence>
<dbReference type="PANTHER" id="PTHR36923:SF3">
    <property type="entry name" value="FERREDOXIN"/>
    <property type="match status" value="1"/>
</dbReference>
<name>A0A9D5Q4W9_9BACT</name>
<dbReference type="GO" id="GO:0051536">
    <property type="term" value="F:iron-sulfur cluster binding"/>
    <property type="evidence" value="ECO:0007669"/>
    <property type="project" value="UniProtKB-KW"/>
</dbReference>
<evidence type="ECO:0000256" key="4">
    <source>
        <dbReference type="ARBA" id="ARBA00023004"/>
    </source>
</evidence>
<keyword evidence="4 6" id="KW-0408">Iron</keyword>
<gene>
    <name evidence="8" type="ORF">GF339_05335</name>
</gene>
<dbReference type="InterPro" id="IPR017900">
    <property type="entry name" value="4Fe4S_Fe_S_CS"/>
</dbReference>
<dbReference type="PROSITE" id="PS51379">
    <property type="entry name" value="4FE4S_FER_2"/>
    <property type="match status" value="1"/>
</dbReference>
<dbReference type="PROSITE" id="PS00198">
    <property type="entry name" value="4FE4S_FER_1"/>
    <property type="match status" value="1"/>
</dbReference>
<evidence type="ECO:0000259" key="7">
    <source>
        <dbReference type="PROSITE" id="PS51379"/>
    </source>
</evidence>
<evidence type="ECO:0000256" key="6">
    <source>
        <dbReference type="RuleBase" id="RU368020"/>
    </source>
</evidence>
<keyword evidence="5 6" id="KW-0411">Iron-sulfur</keyword>
<evidence type="ECO:0000256" key="1">
    <source>
        <dbReference type="ARBA" id="ARBA00022448"/>
    </source>
</evidence>
<evidence type="ECO:0000313" key="9">
    <source>
        <dbReference type="Proteomes" id="UP000649604"/>
    </source>
</evidence>
<accession>A0A9D5Q4W9</accession>
<dbReference type="Proteomes" id="UP000649604">
    <property type="component" value="Unassembled WGS sequence"/>
</dbReference>
<dbReference type="PRINTS" id="PR00352">
    <property type="entry name" value="3FE4SFRDOXIN"/>
</dbReference>
<dbReference type="InterPro" id="IPR051269">
    <property type="entry name" value="Fe-S_cluster_ET"/>
</dbReference>
<dbReference type="Pfam" id="PF13370">
    <property type="entry name" value="Fer4_13"/>
    <property type="match status" value="1"/>
</dbReference>
<organism evidence="8 9">
    <name type="scientific">candidate division KSB3 bacterium</name>
    <dbReference type="NCBI Taxonomy" id="2044937"/>
    <lineage>
        <taxon>Bacteria</taxon>
        <taxon>candidate division KSB3</taxon>
    </lineage>
</organism>
<dbReference type="SUPFAM" id="SSF54862">
    <property type="entry name" value="4Fe-4S ferredoxins"/>
    <property type="match status" value="1"/>
</dbReference>
<protein>
    <recommendedName>
        <fullName evidence="6">Ferredoxin</fullName>
    </recommendedName>
</protein>
<dbReference type="InterPro" id="IPR001080">
    <property type="entry name" value="3Fe4S_ferredoxin"/>
</dbReference>
<keyword evidence="1 6" id="KW-0813">Transport</keyword>
<comment type="caution">
    <text evidence="8">The sequence shown here is derived from an EMBL/GenBank/DDBJ whole genome shotgun (WGS) entry which is preliminary data.</text>
</comment>
<keyword evidence="2 6" id="KW-0479">Metal-binding</keyword>
<comment type="function">
    <text evidence="6">Ferredoxins are iron-sulfur proteins that transfer electrons in a wide variety of metabolic reactions.</text>
</comment>
<evidence type="ECO:0000313" key="8">
    <source>
        <dbReference type="EMBL" id="MBD3323985.1"/>
    </source>
</evidence>
<dbReference type="PANTHER" id="PTHR36923">
    <property type="entry name" value="FERREDOXIN"/>
    <property type="match status" value="1"/>
</dbReference>
<evidence type="ECO:0000256" key="2">
    <source>
        <dbReference type="ARBA" id="ARBA00022723"/>
    </source>
</evidence>
<keyword evidence="3 6" id="KW-0249">Electron transport</keyword>